<protein>
    <submittedName>
        <fullName evidence="1">Uncharacterized protein</fullName>
    </submittedName>
</protein>
<dbReference type="AlphaFoldDB" id="A0A1D1V0V1"/>
<dbReference type="EMBL" id="BDGG01000002">
    <property type="protein sequence ID" value="GAU94470.1"/>
    <property type="molecule type" value="Genomic_DNA"/>
</dbReference>
<dbReference type="Proteomes" id="UP000186922">
    <property type="component" value="Unassembled WGS sequence"/>
</dbReference>
<name>A0A1D1V0V1_RAMVA</name>
<organism evidence="1 2">
    <name type="scientific">Ramazzottius varieornatus</name>
    <name type="common">Water bear</name>
    <name type="synonym">Tardigrade</name>
    <dbReference type="NCBI Taxonomy" id="947166"/>
    <lineage>
        <taxon>Eukaryota</taxon>
        <taxon>Metazoa</taxon>
        <taxon>Ecdysozoa</taxon>
        <taxon>Tardigrada</taxon>
        <taxon>Eutardigrada</taxon>
        <taxon>Parachela</taxon>
        <taxon>Hypsibioidea</taxon>
        <taxon>Ramazzottiidae</taxon>
        <taxon>Ramazzottius</taxon>
    </lineage>
</organism>
<reference evidence="1 2" key="1">
    <citation type="journal article" date="2016" name="Nat. Commun.">
        <title>Extremotolerant tardigrade genome and improved radiotolerance of human cultured cells by tardigrade-unique protein.</title>
        <authorList>
            <person name="Hashimoto T."/>
            <person name="Horikawa D.D."/>
            <person name="Saito Y."/>
            <person name="Kuwahara H."/>
            <person name="Kozuka-Hata H."/>
            <person name="Shin-I T."/>
            <person name="Minakuchi Y."/>
            <person name="Ohishi K."/>
            <person name="Motoyama A."/>
            <person name="Aizu T."/>
            <person name="Enomoto A."/>
            <person name="Kondo K."/>
            <person name="Tanaka S."/>
            <person name="Hara Y."/>
            <person name="Koshikawa S."/>
            <person name="Sagara H."/>
            <person name="Miura T."/>
            <person name="Yokobori S."/>
            <person name="Miyagawa K."/>
            <person name="Suzuki Y."/>
            <person name="Kubo T."/>
            <person name="Oyama M."/>
            <person name="Kohara Y."/>
            <person name="Fujiyama A."/>
            <person name="Arakawa K."/>
            <person name="Katayama T."/>
            <person name="Toyoda A."/>
            <person name="Kunieda T."/>
        </authorList>
    </citation>
    <scope>NUCLEOTIDE SEQUENCE [LARGE SCALE GENOMIC DNA]</scope>
    <source>
        <strain evidence="1 2">YOKOZUNA-1</strain>
    </source>
</reference>
<proteinExistence type="predicted"/>
<evidence type="ECO:0000313" key="1">
    <source>
        <dbReference type="EMBL" id="GAU94470.1"/>
    </source>
</evidence>
<sequence length="57" mass="6312">MLGGMIGAYVPYQMSGLITGFPMGFPLGPSFRFSLGPSVPRRVRLSWELRSTEIHGR</sequence>
<accession>A0A1D1V0V1</accession>
<gene>
    <name evidence="1" type="primary">RvY_06241-1</name>
    <name evidence="1" type="synonym">RvY_06241.1</name>
    <name evidence="1" type="ORF">RvY_06241</name>
</gene>
<keyword evidence="2" id="KW-1185">Reference proteome</keyword>
<comment type="caution">
    <text evidence="1">The sequence shown here is derived from an EMBL/GenBank/DDBJ whole genome shotgun (WGS) entry which is preliminary data.</text>
</comment>
<evidence type="ECO:0000313" key="2">
    <source>
        <dbReference type="Proteomes" id="UP000186922"/>
    </source>
</evidence>